<evidence type="ECO:0000256" key="2">
    <source>
        <dbReference type="ARBA" id="ARBA00022723"/>
    </source>
</evidence>
<dbReference type="GO" id="GO:0000981">
    <property type="term" value="F:DNA-binding transcription factor activity, RNA polymerase II-specific"/>
    <property type="evidence" value="ECO:0007669"/>
    <property type="project" value="TreeGrafter"/>
</dbReference>
<evidence type="ECO:0000256" key="3">
    <source>
        <dbReference type="ARBA" id="ARBA00022737"/>
    </source>
</evidence>
<evidence type="ECO:0000256" key="5">
    <source>
        <dbReference type="ARBA" id="ARBA00022833"/>
    </source>
</evidence>
<dbReference type="PROSITE" id="PS50157">
    <property type="entry name" value="ZINC_FINGER_C2H2_2"/>
    <property type="match status" value="1"/>
</dbReference>
<keyword evidence="6" id="KW-0539">Nucleus</keyword>
<feature type="domain" description="C2H2-type" evidence="8">
    <location>
        <begin position="14"/>
        <end position="41"/>
    </location>
</feature>
<keyword evidence="5" id="KW-0862">Zinc</keyword>
<proteinExistence type="predicted"/>
<feature type="non-terminal residue" evidence="9">
    <location>
        <position position="44"/>
    </location>
</feature>
<dbReference type="Gene3D" id="3.30.160.60">
    <property type="entry name" value="Classic Zinc Finger"/>
    <property type="match status" value="2"/>
</dbReference>
<reference evidence="9 10" key="1">
    <citation type="journal article" date="2014" name="Science">
        <title>Comparative genomics reveals insights into avian genome evolution and adaptation.</title>
        <authorList>
            <consortium name="Avian Genome Consortium"/>
            <person name="Zhang G."/>
            <person name="Li C."/>
            <person name="Li Q."/>
            <person name="Li B."/>
            <person name="Larkin D.M."/>
            <person name="Lee C."/>
            <person name="Storz J.F."/>
            <person name="Antunes A."/>
            <person name="Greenwold M.J."/>
            <person name="Meredith R.W."/>
            <person name="Odeen A."/>
            <person name="Cui J."/>
            <person name="Zhou Q."/>
            <person name="Xu L."/>
            <person name="Pan H."/>
            <person name="Wang Z."/>
            <person name="Jin L."/>
            <person name="Zhang P."/>
            <person name="Hu H."/>
            <person name="Yang W."/>
            <person name="Hu J."/>
            <person name="Xiao J."/>
            <person name="Yang Z."/>
            <person name="Liu Y."/>
            <person name="Xie Q."/>
            <person name="Yu H."/>
            <person name="Lian J."/>
            <person name="Wen P."/>
            <person name="Zhang F."/>
            <person name="Li H."/>
            <person name="Zeng Y."/>
            <person name="Xiong Z."/>
            <person name="Liu S."/>
            <person name="Zhou L."/>
            <person name="Huang Z."/>
            <person name="An N."/>
            <person name="Wang J."/>
            <person name="Zheng Q."/>
            <person name="Xiong Y."/>
            <person name="Wang G."/>
            <person name="Wang B."/>
            <person name="Wang J."/>
            <person name="Fan Y."/>
            <person name="da Fonseca R.R."/>
            <person name="Alfaro-Nunez A."/>
            <person name="Schubert M."/>
            <person name="Orlando L."/>
            <person name="Mourier T."/>
            <person name="Howard J.T."/>
            <person name="Ganapathy G."/>
            <person name="Pfenning A."/>
            <person name="Whitney O."/>
            <person name="Rivas M.V."/>
            <person name="Hara E."/>
            <person name="Smith J."/>
            <person name="Farre M."/>
            <person name="Narayan J."/>
            <person name="Slavov G."/>
            <person name="Romanov M.N."/>
            <person name="Borges R."/>
            <person name="Machado J.P."/>
            <person name="Khan I."/>
            <person name="Springer M.S."/>
            <person name="Gatesy J."/>
            <person name="Hoffmann F.G."/>
            <person name="Opazo J.C."/>
            <person name="Hastad O."/>
            <person name="Sawyer R.H."/>
            <person name="Kim H."/>
            <person name="Kim K.W."/>
            <person name="Kim H.J."/>
            <person name="Cho S."/>
            <person name="Li N."/>
            <person name="Huang Y."/>
            <person name="Bruford M.W."/>
            <person name="Zhan X."/>
            <person name="Dixon A."/>
            <person name="Bertelsen M.F."/>
            <person name="Derryberry E."/>
            <person name="Warren W."/>
            <person name="Wilson R.K."/>
            <person name="Li S."/>
            <person name="Ray D.A."/>
            <person name="Green R.E."/>
            <person name="O'Brien S.J."/>
            <person name="Griffin D."/>
            <person name="Johnson W.E."/>
            <person name="Haussler D."/>
            <person name="Ryder O.A."/>
            <person name="Willerslev E."/>
            <person name="Graves G.R."/>
            <person name="Alstrom P."/>
            <person name="Fjeldsa J."/>
            <person name="Mindell D.P."/>
            <person name="Edwards S.V."/>
            <person name="Braun E.L."/>
            <person name="Rahbek C."/>
            <person name="Burt D.W."/>
            <person name="Houde P."/>
            <person name="Zhang Y."/>
            <person name="Yang H."/>
            <person name="Wang J."/>
            <person name="Jarvis E.D."/>
            <person name="Gilbert M.T."/>
            <person name="Wang J."/>
        </authorList>
    </citation>
    <scope>NUCLEOTIDE SEQUENCE [LARGE SCALE GENOMIC DNA]</scope>
    <source>
        <strain evidence="9">BGI_N339</strain>
    </source>
</reference>
<keyword evidence="10" id="KW-1185">Reference proteome</keyword>
<keyword evidence="4 7" id="KW-0863">Zinc-finger</keyword>
<protein>
    <submittedName>
        <fullName evidence="9">Zinc finger protein 776</fullName>
    </submittedName>
</protein>
<dbReference type="EMBL" id="JMFR01056394">
    <property type="protein sequence ID" value="KFU99566.1"/>
    <property type="molecule type" value="Genomic_DNA"/>
</dbReference>
<dbReference type="InterPro" id="IPR036236">
    <property type="entry name" value="Znf_C2H2_sf"/>
</dbReference>
<evidence type="ECO:0000256" key="6">
    <source>
        <dbReference type="ARBA" id="ARBA00023242"/>
    </source>
</evidence>
<organism evidence="9 10">
    <name type="scientific">Pterocles gutturalis</name>
    <name type="common">yellow-throated sandgrouse</name>
    <dbReference type="NCBI Taxonomy" id="240206"/>
    <lineage>
        <taxon>Eukaryota</taxon>
        <taxon>Metazoa</taxon>
        <taxon>Chordata</taxon>
        <taxon>Craniata</taxon>
        <taxon>Vertebrata</taxon>
        <taxon>Euteleostomi</taxon>
        <taxon>Archelosauria</taxon>
        <taxon>Archosauria</taxon>
        <taxon>Dinosauria</taxon>
        <taxon>Saurischia</taxon>
        <taxon>Theropoda</taxon>
        <taxon>Coelurosauria</taxon>
        <taxon>Aves</taxon>
        <taxon>Neognathae</taxon>
        <taxon>Neoaves</taxon>
        <taxon>Columbimorphae</taxon>
        <taxon>Pterocliformes</taxon>
        <taxon>Pteroclidae</taxon>
        <taxon>Pterocles</taxon>
    </lineage>
</organism>
<dbReference type="FunFam" id="3.30.160.60:FF:002343">
    <property type="entry name" value="Zinc finger protein 33A"/>
    <property type="match status" value="1"/>
</dbReference>
<sequence>LVYHQRTHTGKRPYRCGECGKTFQHSTRLIDHQRTHTGERPFPC</sequence>
<dbReference type="PROSITE" id="PS00028">
    <property type="entry name" value="ZINC_FINGER_C2H2_1"/>
    <property type="match status" value="1"/>
</dbReference>
<dbReference type="PANTHER" id="PTHR23226:SF416">
    <property type="entry name" value="FI01424P"/>
    <property type="match status" value="1"/>
</dbReference>
<evidence type="ECO:0000259" key="8">
    <source>
        <dbReference type="PROSITE" id="PS50157"/>
    </source>
</evidence>
<comment type="subcellular location">
    <subcellularLocation>
        <location evidence="1">Nucleus</location>
    </subcellularLocation>
</comment>
<keyword evidence="3" id="KW-0677">Repeat</keyword>
<dbReference type="GO" id="GO:0005634">
    <property type="term" value="C:nucleus"/>
    <property type="evidence" value="ECO:0007669"/>
    <property type="project" value="UniProtKB-SubCell"/>
</dbReference>
<evidence type="ECO:0000256" key="7">
    <source>
        <dbReference type="PROSITE-ProRule" id="PRU00042"/>
    </source>
</evidence>
<evidence type="ECO:0000313" key="9">
    <source>
        <dbReference type="EMBL" id="KFU99566.1"/>
    </source>
</evidence>
<evidence type="ECO:0000256" key="4">
    <source>
        <dbReference type="ARBA" id="ARBA00022771"/>
    </source>
</evidence>
<accession>A0AAW3DK66</accession>
<dbReference type="PANTHER" id="PTHR23226">
    <property type="entry name" value="ZINC FINGER AND SCAN DOMAIN-CONTAINING"/>
    <property type="match status" value="1"/>
</dbReference>
<dbReference type="SMART" id="SM00355">
    <property type="entry name" value="ZnF_C2H2"/>
    <property type="match status" value="1"/>
</dbReference>
<gene>
    <name evidence="9" type="ORF">N339_03511</name>
</gene>
<dbReference type="GO" id="GO:0008270">
    <property type="term" value="F:zinc ion binding"/>
    <property type="evidence" value="ECO:0007669"/>
    <property type="project" value="UniProtKB-KW"/>
</dbReference>
<dbReference type="SUPFAM" id="SSF57667">
    <property type="entry name" value="beta-beta-alpha zinc fingers"/>
    <property type="match status" value="1"/>
</dbReference>
<evidence type="ECO:0000313" key="10">
    <source>
        <dbReference type="Proteomes" id="UP000053149"/>
    </source>
</evidence>
<name>A0AAW3DK66_9AVES</name>
<dbReference type="AlphaFoldDB" id="A0AAW3DK66"/>
<dbReference type="Pfam" id="PF00096">
    <property type="entry name" value="zf-C2H2"/>
    <property type="match status" value="1"/>
</dbReference>
<dbReference type="InterPro" id="IPR013087">
    <property type="entry name" value="Znf_C2H2_type"/>
</dbReference>
<comment type="caution">
    <text evidence="9">The sequence shown here is derived from an EMBL/GenBank/DDBJ whole genome shotgun (WGS) entry which is preliminary data.</text>
</comment>
<feature type="non-terminal residue" evidence="9">
    <location>
        <position position="1"/>
    </location>
</feature>
<evidence type="ECO:0000256" key="1">
    <source>
        <dbReference type="ARBA" id="ARBA00004123"/>
    </source>
</evidence>
<dbReference type="GO" id="GO:0000978">
    <property type="term" value="F:RNA polymerase II cis-regulatory region sequence-specific DNA binding"/>
    <property type="evidence" value="ECO:0007669"/>
    <property type="project" value="TreeGrafter"/>
</dbReference>
<dbReference type="Proteomes" id="UP000053149">
    <property type="component" value="Unassembled WGS sequence"/>
</dbReference>
<keyword evidence="2" id="KW-0479">Metal-binding</keyword>